<reference evidence="1 2" key="2">
    <citation type="submission" date="2018-09" db="EMBL/GenBank/DDBJ databases">
        <title>Giant CbK-like Caulobacter bacteriophages have genetically divergent genomes.</title>
        <authorList>
            <person name="Wilson K."/>
            <person name="Ely B."/>
        </authorList>
    </citation>
    <scope>NUCLEOTIDE SEQUENCE [LARGE SCALE GENOMIC DNA]</scope>
</reference>
<reference evidence="2" key="1">
    <citation type="submission" date="2018-07" db="EMBL/GenBank/DDBJ databases">
        <title>Giant CbK-like Caulobacter bacteriophages have genetically divergent genomes.</title>
        <authorList>
            <person name="Wilson K.M."/>
            <person name="Ely B."/>
        </authorList>
    </citation>
    <scope>NUCLEOTIDE SEQUENCE [LARGE SCALE GENOMIC DNA]</scope>
</reference>
<accession>A0A385EFC5</accession>
<dbReference type="Proteomes" id="UP000259421">
    <property type="component" value="Segment"/>
</dbReference>
<organism evidence="1 2">
    <name type="scientific">Caulobacter phage CcrBL9</name>
    <dbReference type="NCBI Taxonomy" id="2283270"/>
    <lineage>
        <taxon>Viruses</taxon>
        <taxon>Duplodnaviria</taxon>
        <taxon>Heunggongvirae</taxon>
        <taxon>Uroviricota</taxon>
        <taxon>Caudoviricetes</taxon>
        <taxon>Jeanschmidtviridae</taxon>
        <taxon>Bertelyvirus</taxon>
        <taxon>Bertelyvirus BL9</taxon>
    </lineage>
</organism>
<sequence>MHAKITAYKGLLVIEMTTLESIQGEVTCSLDTPGTFGQVINDTAKHLGISVEGVALMKAFKTNGSSLGDIDWFATGEGKHAFGWIGGPFALKDPATDSGSRDYRVFDGAYVSIPNDVPEGAREAIDAQAGQA</sequence>
<proteinExistence type="predicted"/>
<keyword evidence="2" id="KW-1185">Reference proteome</keyword>
<dbReference type="EMBL" id="MH588546">
    <property type="protein sequence ID" value="AXQ69468.1"/>
    <property type="molecule type" value="Genomic_DNA"/>
</dbReference>
<name>A0A385EFC5_9CAUD</name>
<evidence type="ECO:0000313" key="2">
    <source>
        <dbReference type="Proteomes" id="UP000259421"/>
    </source>
</evidence>
<gene>
    <name evidence="1" type="ORF">CcrBL9_gp444</name>
</gene>
<protein>
    <submittedName>
        <fullName evidence="1">Uncharacterized protein</fullName>
    </submittedName>
</protein>
<evidence type="ECO:0000313" key="1">
    <source>
        <dbReference type="EMBL" id="AXQ69468.1"/>
    </source>
</evidence>